<keyword evidence="4" id="KW-0443">Lipid metabolism</keyword>
<dbReference type="Proteomes" id="UP001235939">
    <property type="component" value="Chromosome 18"/>
</dbReference>
<keyword evidence="2 7" id="KW-0732">Signal</keyword>
<keyword evidence="10" id="KW-1185">Reference proteome</keyword>
<reference evidence="9 10" key="1">
    <citation type="submission" date="2022-01" db="EMBL/GenBank/DDBJ databases">
        <title>A chromosomal length assembly of Cordylochernes scorpioides.</title>
        <authorList>
            <person name="Zeh D."/>
            <person name="Zeh J."/>
        </authorList>
    </citation>
    <scope>NUCLEOTIDE SEQUENCE [LARGE SCALE GENOMIC DNA]</scope>
    <source>
        <strain evidence="9">IN4F17</strain>
        <tissue evidence="9">Whole Body</tissue>
    </source>
</reference>
<dbReference type="InterPro" id="IPR029058">
    <property type="entry name" value="AB_hydrolase_fold"/>
</dbReference>
<comment type="similarity">
    <text evidence="1 6">Belongs to the AB hydrolase superfamily. Lipase family.</text>
</comment>
<dbReference type="Gene3D" id="3.40.50.1820">
    <property type="entry name" value="alpha/beta hydrolase"/>
    <property type="match status" value="1"/>
</dbReference>
<evidence type="ECO:0000313" key="10">
    <source>
        <dbReference type="Proteomes" id="UP001235939"/>
    </source>
</evidence>
<dbReference type="PIRSF" id="PIRSF000862">
    <property type="entry name" value="Steryl_ester_lip"/>
    <property type="match status" value="1"/>
</dbReference>
<keyword evidence="6" id="KW-0378">Hydrolase</keyword>
<evidence type="ECO:0000256" key="5">
    <source>
        <dbReference type="ARBA" id="ARBA00023180"/>
    </source>
</evidence>
<name>A0ABY6LG10_9ARAC</name>
<evidence type="ECO:0000256" key="7">
    <source>
        <dbReference type="SAM" id="SignalP"/>
    </source>
</evidence>
<accession>A0ABY6LG10</accession>
<sequence length="397" mass="44997">MLSKKIALFTATFNMLVYLGSATFCEPDCDRNTSQLAITKGYPAFEHEVVTQDGYILSMQNIPSTKPSEEGTTAKPILLMHGLFAAGHDYVINFSNQSLGFILADAGYDVWIGNVRGTTYSKKHKTLTPKDKEFWKFSFDEMALYDLPAMVDYVLSQTGQSDIFYIGHSQGSTMAFIMLSEIPAYNDKISLMVALGPVTNVTYATSPIVYTAHFQNTLLLFLTTFGQYEFLPNSPIIDTLSQFCPLPVTSLVCRNIYFLVNGINAEQFNDTRAPVYFNHDPAGTSAYNFYHWGQLIRYKRFQKLDWGRAGNLERYNQPTPPEYNVTKITTKVALFHSQNDVLADPKDVANLIPRIFNLVFNFKVEDRKWGHADFLFGMQANVKVYPQLLDLLEEHNT</sequence>
<keyword evidence="3 6" id="KW-0442">Lipid degradation</keyword>
<dbReference type="Pfam" id="PF00561">
    <property type="entry name" value="Abhydrolase_1"/>
    <property type="match status" value="1"/>
</dbReference>
<feature type="domain" description="AB hydrolase-1" evidence="8">
    <location>
        <begin position="75"/>
        <end position="377"/>
    </location>
</feature>
<keyword evidence="5" id="KW-0325">Glycoprotein</keyword>
<evidence type="ECO:0000256" key="6">
    <source>
        <dbReference type="PIRNR" id="PIRNR000862"/>
    </source>
</evidence>
<protein>
    <recommendedName>
        <fullName evidence="6">Lipase</fullName>
    </recommendedName>
</protein>
<proteinExistence type="inferred from homology"/>
<organism evidence="9 10">
    <name type="scientific">Cordylochernes scorpioides</name>
    <dbReference type="NCBI Taxonomy" id="51811"/>
    <lineage>
        <taxon>Eukaryota</taxon>
        <taxon>Metazoa</taxon>
        <taxon>Ecdysozoa</taxon>
        <taxon>Arthropoda</taxon>
        <taxon>Chelicerata</taxon>
        <taxon>Arachnida</taxon>
        <taxon>Pseudoscorpiones</taxon>
        <taxon>Cheliferoidea</taxon>
        <taxon>Chernetidae</taxon>
        <taxon>Cordylochernes</taxon>
    </lineage>
</organism>
<dbReference type="InterPro" id="IPR000073">
    <property type="entry name" value="AB_hydrolase_1"/>
</dbReference>
<evidence type="ECO:0000259" key="8">
    <source>
        <dbReference type="Pfam" id="PF00561"/>
    </source>
</evidence>
<evidence type="ECO:0000256" key="1">
    <source>
        <dbReference type="ARBA" id="ARBA00010701"/>
    </source>
</evidence>
<evidence type="ECO:0000256" key="4">
    <source>
        <dbReference type="ARBA" id="ARBA00023098"/>
    </source>
</evidence>
<dbReference type="PANTHER" id="PTHR11005">
    <property type="entry name" value="LYSOSOMAL ACID LIPASE-RELATED"/>
    <property type="match status" value="1"/>
</dbReference>
<gene>
    <name evidence="9" type="ORF">LAZ67_18000069</name>
</gene>
<feature type="signal peptide" evidence="7">
    <location>
        <begin position="1"/>
        <end position="22"/>
    </location>
</feature>
<evidence type="ECO:0000256" key="3">
    <source>
        <dbReference type="ARBA" id="ARBA00022963"/>
    </source>
</evidence>
<dbReference type="SUPFAM" id="SSF53474">
    <property type="entry name" value="alpha/beta-Hydrolases"/>
    <property type="match status" value="1"/>
</dbReference>
<evidence type="ECO:0000256" key="2">
    <source>
        <dbReference type="ARBA" id="ARBA00022729"/>
    </source>
</evidence>
<evidence type="ECO:0000313" key="9">
    <source>
        <dbReference type="EMBL" id="UYV79624.1"/>
    </source>
</evidence>
<dbReference type="EMBL" id="CP092880">
    <property type="protein sequence ID" value="UYV79624.1"/>
    <property type="molecule type" value="Genomic_DNA"/>
</dbReference>
<feature type="chain" id="PRO_5045936619" description="Lipase" evidence="7">
    <location>
        <begin position="23"/>
        <end position="397"/>
    </location>
</feature>
<dbReference type="InterPro" id="IPR025483">
    <property type="entry name" value="Lipase_euk"/>
</dbReference>